<accession>A0A839QT78</accession>
<organism evidence="4 5">
    <name type="scientific">Paeniglutamicibacter cryotolerans</name>
    <dbReference type="NCBI Taxonomy" id="670079"/>
    <lineage>
        <taxon>Bacteria</taxon>
        <taxon>Bacillati</taxon>
        <taxon>Actinomycetota</taxon>
        <taxon>Actinomycetes</taxon>
        <taxon>Micrococcales</taxon>
        <taxon>Micrococcaceae</taxon>
        <taxon>Paeniglutamicibacter</taxon>
    </lineage>
</organism>
<dbReference type="CDD" id="cd05121">
    <property type="entry name" value="ABC1_ADCK3-like"/>
    <property type="match status" value="1"/>
</dbReference>
<keyword evidence="2" id="KW-1133">Transmembrane helix</keyword>
<keyword evidence="2" id="KW-0472">Membrane</keyword>
<dbReference type="PANTHER" id="PTHR10566:SF113">
    <property type="entry name" value="PROTEIN ACTIVITY OF BC1 COMPLEX KINASE 7, CHLOROPLASTIC"/>
    <property type="match status" value="1"/>
</dbReference>
<evidence type="ECO:0000256" key="1">
    <source>
        <dbReference type="ARBA" id="ARBA00009670"/>
    </source>
</evidence>
<keyword evidence="2" id="KW-0812">Transmembrane</keyword>
<dbReference type="GO" id="GO:0004672">
    <property type="term" value="F:protein kinase activity"/>
    <property type="evidence" value="ECO:0007669"/>
    <property type="project" value="InterPro"/>
</dbReference>
<evidence type="ECO:0000313" key="4">
    <source>
        <dbReference type="EMBL" id="MBB2995241.1"/>
    </source>
</evidence>
<dbReference type="SUPFAM" id="SSF56112">
    <property type="entry name" value="Protein kinase-like (PK-like)"/>
    <property type="match status" value="1"/>
</dbReference>
<keyword evidence="4" id="KW-0830">Ubiquinone</keyword>
<dbReference type="Pfam" id="PF03109">
    <property type="entry name" value="ABC1"/>
    <property type="match status" value="1"/>
</dbReference>
<dbReference type="Proteomes" id="UP000523000">
    <property type="component" value="Unassembled WGS sequence"/>
</dbReference>
<reference evidence="4 5" key="1">
    <citation type="submission" date="2020-08" db="EMBL/GenBank/DDBJ databases">
        <title>Sequencing the genomes of 1000 actinobacteria strains.</title>
        <authorList>
            <person name="Klenk H.-P."/>
        </authorList>
    </citation>
    <scope>NUCLEOTIDE SEQUENCE [LARGE SCALE GENOMIC DNA]</scope>
    <source>
        <strain evidence="4 5">DSM 22826</strain>
    </source>
</reference>
<feature type="transmembrane region" description="Helical" evidence="2">
    <location>
        <begin position="526"/>
        <end position="544"/>
    </location>
</feature>
<dbReference type="RefSeq" id="WP_183510536.1">
    <property type="nucleotide sequence ID" value="NZ_BAABGK010000022.1"/>
</dbReference>
<dbReference type="InterPro" id="IPR000719">
    <property type="entry name" value="Prot_kinase_dom"/>
</dbReference>
<proteinExistence type="inferred from homology"/>
<dbReference type="AlphaFoldDB" id="A0A839QT78"/>
<dbReference type="PANTHER" id="PTHR10566">
    <property type="entry name" value="CHAPERONE-ACTIVITY OF BC1 COMPLEX CABC1 -RELATED"/>
    <property type="match status" value="1"/>
</dbReference>
<evidence type="ECO:0000259" key="3">
    <source>
        <dbReference type="PROSITE" id="PS50011"/>
    </source>
</evidence>
<dbReference type="InterPro" id="IPR011009">
    <property type="entry name" value="Kinase-like_dom_sf"/>
</dbReference>
<dbReference type="InterPro" id="IPR050154">
    <property type="entry name" value="UbiB_kinase"/>
</dbReference>
<feature type="domain" description="Protein kinase" evidence="3">
    <location>
        <begin position="123"/>
        <end position="452"/>
    </location>
</feature>
<dbReference type="InterPro" id="IPR004147">
    <property type="entry name" value="ABC1_dom"/>
</dbReference>
<evidence type="ECO:0000256" key="2">
    <source>
        <dbReference type="SAM" id="Phobius"/>
    </source>
</evidence>
<dbReference type="PROSITE" id="PS50011">
    <property type="entry name" value="PROTEIN_KINASE_DOM"/>
    <property type="match status" value="1"/>
</dbReference>
<dbReference type="EMBL" id="JACHVS010000001">
    <property type="protein sequence ID" value="MBB2995241.1"/>
    <property type="molecule type" value="Genomic_DNA"/>
</dbReference>
<dbReference type="Gene3D" id="1.10.510.10">
    <property type="entry name" value="Transferase(Phosphotransferase) domain 1"/>
    <property type="match status" value="1"/>
</dbReference>
<comment type="caution">
    <text evidence="4">The sequence shown here is derived from an EMBL/GenBank/DDBJ whole genome shotgun (WGS) entry which is preliminary data.</text>
</comment>
<gene>
    <name evidence="4" type="ORF">E9229_001432</name>
</gene>
<protein>
    <submittedName>
        <fullName evidence="4">Ubiquinone biosynthesis protein</fullName>
    </submittedName>
</protein>
<comment type="similarity">
    <text evidence="1">Belongs to the protein kinase superfamily. ADCK protein kinase family.</text>
</comment>
<name>A0A839QT78_9MICC</name>
<evidence type="ECO:0000313" key="5">
    <source>
        <dbReference type="Proteomes" id="UP000523000"/>
    </source>
</evidence>
<dbReference type="GO" id="GO:0005524">
    <property type="term" value="F:ATP binding"/>
    <property type="evidence" value="ECO:0007669"/>
    <property type="project" value="InterPro"/>
</dbReference>
<keyword evidence="5" id="KW-1185">Reference proteome</keyword>
<sequence length="550" mass="59605">MSSRKDRLLQIVEILGRHGLGFAITQAGLGHWLPQELHRRIGHDPDAGTDPSLPERVRLAAEELGVVYVKLGQILSTRADLLPPEFVTELAKLQDASPPVPTTEIRTAIADELGPAAATLLATLHDQPLATGSIGQAHLAVLDGVSVVVKIRRPGIVEQVNQDLDILTEFAKRAEQASRAVAGFQASGMVEEFAQSLRAELDYVGEGRNAERFAQNFAGNADVRIPRIFWEQTTSRVLCIELMGGIKVNNIDALREAGLEPGAVARRACNVLLKMVLEDGFFHADPHPGNFFVEPDGRLAIIDFGMVGKISADQKTLLAQALMGIVNQNARMLAKALIKLCESPGTPNVREVELAVGRLLGRYTDRPLAEIPLVPVVLEVLSVLRRQNLRLPRETALMLKMFIMADGLGKQLDPGFELTTELAPFARRLVKQSFSPEAVAARLKKAGAEALLLGSEAPDMLRRVMEVIDSGGFDIRLRAEELDALLEKADRTGNRIVAGIVSAALITAIGELVAGQPGRWQNWPKALFSAGIGGVGALGGYLLWTTLRKR</sequence>